<dbReference type="PANTHER" id="PTHR37811">
    <property type="entry name" value="BLL5343 PROTEIN"/>
    <property type="match status" value="1"/>
</dbReference>
<dbReference type="PROSITE" id="PS51725">
    <property type="entry name" value="ABM"/>
    <property type="match status" value="1"/>
</dbReference>
<keyword evidence="2" id="KW-0503">Monooxygenase</keyword>
<dbReference type="Proteomes" id="UP001203284">
    <property type="component" value="Unassembled WGS sequence"/>
</dbReference>
<dbReference type="InterPro" id="IPR011008">
    <property type="entry name" value="Dimeric_a/b-barrel"/>
</dbReference>
<organism evidence="2 3">
    <name type="scientific">Ancylobacter crimeensis</name>
    <dbReference type="NCBI Taxonomy" id="2579147"/>
    <lineage>
        <taxon>Bacteria</taxon>
        <taxon>Pseudomonadati</taxon>
        <taxon>Pseudomonadota</taxon>
        <taxon>Alphaproteobacteria</taxon>
        <taxon>Hyphomicrobiales</taxon>
        <taxon>Xanthobacteraceae</taxon>
        <taxon>Ancylobacter</taxon>
    </lineage>
</organism>
<dbReference type="EMBL" id="JALKCH010000021">
    <property type="protein sequence ID" value="MCK0199075.1"/>
    <property type="molecule type" value="Genomic_DNA"/>
</dbReference>
<name>A0ABT0DGH3_9HYPH</name>
<dbReference type="Gene3D" id="3.30.70.100">
    <property type="match status" value="1"/>
</dbReference>
<dbReference type="RefSeq" id="WP_247030972.1">
    <property type="nucleotide sequence ID" value="NZ_JALKCH010000021.1"/>
</dbReference>
<protein>
    <submittedName>
        <fullName evidence="2">Antibiotic biosynthesis monooxygenase</fullName>
    </submittedName>
</protein>
<keyword evidence="2" id="KW-0560">Oxidoreductase</keyword>
<keyword evidence="3" id="KW-1185">Reference proteome</keyword>
<dbReference type="PANTHER" id="PTHR37811:SF2">
    <property type="entry name" value="ABM DOMAIN-CONTAINING PROTEIN"/>
    <property type="match status" value="1"/>
</dbReference>
<evidence type="ECO:0000313" key="2">
    <source>
        <dbReference type="EMBL" id="MCK0199075.1"/>
    </source>
</evidence>
<sequence length="107" mass="12558">MLAVIFEVWPAEGQRDDYLRMAAGLRREVEAIDGFLSVERFESVYEDGKLLSLQFWRDEEALAKWRHQLDHRRAQAVGRGGMFRDYRLRVAQVVRDYGPDDRSEAPD</sequence>
<dbReference type="Pfam" id="PF03992">
    <property type="entry name" value="ABM"/>
    <property type="match status" value="1"/>
</dbReference>
<dbReference type="InterPro" id="IPR052936">
    <property type="entry name" value="Jasmonate_Hydroxylase-like"/>
</dbReference>
<evidence type="ECO:0000259" key="1">
    <source>
        <dbReference type="PROSITE" id="PS51725"/>
    </source>
</evidence>
<gene>
    <name evidence="2" type="ORF">MWN34_19425</name>
</gene>
<evidence type="ECO:0000313" key="3">
    <source>
        <dbReference type="Proteomes" id="UP001203284"/>
    </source>
</evidence>
<dbReference type="GO" id="GO:0004497">
    <property type="term" value="F:monooxygenase activity"/>
    <property type="evidence" value="ECO:0007669"/>
    <property type="project" value="UniProtKB-KW"/>
</dbReference>
<accession>A0ABT0DGH3</accession>
<reference evidence="2 3" key="1">
    <citation type="submission" date="2022-04" db="EMBL/GenBank/DDBJ databases">
        <authorList>
            <person name="Grouzdev D.S."/>
            <person name="Pantiukh K.S."/>
            <person name="Krutkina M.S."/>
        </authorList>
    </citation>
    <scope>NUCLEOTIDE SEQUENCE [LARGE SCALE GENOMIC DNA]</scope>
    <source>
        <strain evidence="2 3">6x-1</strain>
    </source>
</reference>
<comment type="caution">
    <text evidence="2">The sequence shown here is derived from an EMBL/GenBank/DDBJ whole genome shotgun (WGS) entry which is preliminary data.</text>
</comment>
<dbReference type="SUPFAM" id="SSF54909">
    <property type="entry name" value="Dimeric alpha+beta barrel"/>
    <property type="match status" value="1"/>
</dbReference>
<feature type="domain" description="ABM" evidence="1">
    <location>
        <begin position="2"/>
        <end position="90"/>
    </location>
</feature>
<dbReference type="InterPro" id="IPR007138">
    <property type="entry name" value="ABM_dom"/>
</dbReference>
<proteinExistence type="predicted"/>